<dbReference type="PROSITE" id="PS50977">
    <property type="entry name" value="HTH_TETR_2"/>
    <property type="match status" value="1"/>
</dbReference>
<dbReference type="AlphaFoldDB" id="A0A1Q8VY46"/>
<accession>A0A1Q8VY46</accession>
<evidence type="ECO:0000313" key="4">
    <source>
        <dbReference type="EMBL" id="OLO53307.1"/>
    </source>
</evidence>
<dbReference type="Proteomes" id="UP000185772">
    <property type="component" value="Unassembled WGS sequence"/>
</dbReference>
<protein>
    <recommendedName>
        <fullName evidence="3">HTH tetR-type domain-containing protein</fullName>
    </recommendedName>
</protein>
<reference evidence="4 5" key="1">
    <citation type="submission" date="2016-12" db="EMBL/GenBank/DDBJ databases">
        <title>Genomic comparison of strains in the 'Actinomyces naeslundii' group.</title>
        <authorList>
            <person name="Mughal S.R."/>
            <person name="Do T."/>
            <person name="Gilbert S.C."/>
            <person name="Witherden E.A."/>
            <person name="Didelot X."/>
            <person name="Beighton D."/>
        </authorList>
    </citation>
    <scope>NUCLEOTIDE SEQUENCE [LARGE SCALE GENOMIC DNA]</scope>
    <source>
        <strain evidence="4 5">MMRCO6-1</strain>
    </source>
</reference>
<dbReference type="Gene3D" id="1.10.357.10">
    <property type="entry name" value="Tetracycline Repressor, domain 2"/>
    <property type="match status" value="1"/>
</dbReference>
<evidence type="ECO:0000259" key="3">
    <source>
        <dbReference type="PROSITE" id="PS50977"/>
    </source>
</evidence>
<feature type="DNA-binding region" description="H-T-H motif" evidence="2">
    <location>
        <begin position="25"/>
        <end position="44"/>
    </location>
</feature>
<keyword evidence="1 2" id="KW-0238">DNA-binding</keyword>
<dbReference type="EMBL" id="MSKM01000021">
    <property type="protein sequence ID" value="OLO53307.1"/>
    <property type="molecule type" value="Genomic_DNA"/>
</dbReference>
<evidence type="ECO:0000313" key="5">
    <source>
        <dbReference type="Proteomes" id="UP000185772"/>
    </source>
</evidence>
<feature type="domain" description="HTH tetR-type" evidence="3">
    <location>
        <begin position="2"/>
        <end position="62"/>
    </location>
</feature>
<sequence length="178" mass="19880">MRTSARLIYTGLMRCLGSQRLSSLTVTDVLRSSGVGRATFYRIFDSLTDVLAYGCEQAFNEAISQSRQASTTYDALVAFTSVWLRESDLLEAVVREGRVGILIEAHAARADELGLLRRRTATRGDEVEHETDEFAVAMLSATMAATLVTWVRRGRRDSPTELVDRMRNGLTAMTHIFR</sequence>
<dbReference type="SUPFAM" id="SSF46689">
    <property type="entry name" value="Homeodomain-like"/>
    <property type="match status" value="1"/>
</dbReference>
<dbReference type="InterPro" id="IPR009057">
    <property type="entry name" value="Homeodomain-like_sf"/>
</dbReference>
<name>A0A1Q8VY46_9ACTO</name>
<organism evidence="4 5">
    <name type="scientific">Actinomyces oris</name>
    <dbReference type="NCBI Taxonomy" id="544580"/>
    <lineage>
        <taxon>Bacteria</taxon>
        <taxon>Bacillati</taxon>
        <taxon>Actinomycetota</taxon>
        <taxon>Actinomycetes</taxon>
        <taxon>Actinomycetales</taxon>
        <taxon>Actinomycetaceae</taxon>
        <taxon>Actinomyces</taxon>
    </lineage>
</organism>
<dbReference type="InterPro" id="IPR001647">
    <property type="entry name" value="HTH_TetR"/>
</dbReference>
<dbReference type="GO" id="GO:0003677">
    <property type="term" value="F:DNA binding"/>
    <property type="evidence" value="ECO:0007669"/>
    <property type="project" value="UniProtKB-UniRule"/>
</dbReference>
<evidence type="ECO:0000256" key="1">
    <source>
        <dbReference type="ARBA" id="ARBA00023125"/>
    </source>
</evidence>
<comment type="caution">
    <text evidence="4">The sequence shown here is derived from an EMBL/GenBank/DDBJ whole genome shotgun (WGS) entry which is preliminary data.</text>
</comment>
<gene>
    <name evidence="4" type="ORF">BKH27_06805</name>
</gene>
<proteinExistence type="predicted"/>
<evidence type="ECO:0000256" key="2">
    <source>
        <dbReference type="PROSITE-ProRule" id="PRU00335"/>
    </source>
</evidence>